<evidence type="ECO:0000256" key="1">
    <source>
        <dbReference type="SAM" id="MobiDB-lite"/>
    </source>
</evidence>
<accession>A0A4C1VKL1</accession>
<dbReference type="EMBL" id="BGZK01000359">
    <property type="protein sequence ID" value="GBP39080.1"/>
    <property type="molecule type" value="Genomic_DNA"/>
</dbReference>
<proteinExistence type="predicted"/>
<name>A0A4C1VKL1_EUMVA</name>
<sequence>MLAQWIRASPANEKERERIRLDPDLEFRQLAVGHRSPLGIDVRESRYLRSVSDIELFVTLSRPCCARGRPIIVEWERDARHSAGLSLVRPFRGCGSSQISRRSYRGRGADAALRRLRNAIGLEPITPPWPSRTRYRPRARPRPRDSVNNWN</sequence>
<keyword evidence="3" id="KW-1185">Reference proteome</keyword>
<evidence type="ECO:0000313" key="2">
    <source>
        <dbReference type="EMBL" id="GBP39080.1"/>
    </source>
</evidence>
<feature type="region of interest" description="Disordered" evidence="1">
    <location>
        <begin position="130"/>
        <end position="151"/>
    </location>
</feature>
<comment type="caution">
    <text evidence="2">The sequence shown here is derived from an EMBL/GenBank/DDBJ whole genome shotgun (WGS) entry which is preliminary data.</text>
</comment>
<dbReference type="Proteomes" id="UP000299102">
    <property type="component" value="Unassembled WGS sequence"/>
</dbReference>
<organism evidence="2 3">
    <name type="scientific">Eumeta variegata</name>
    <name type="common">Bagworm moth</name>
    <name type="synonym">Eumeta japonica</name>
    <dbReference type="NCBI Taxonomy" id="151549"/>
    <lineage>
        <taxon>Eukaryota</taxon>
        <taxon>Metazoa</taxon>
        <taxon>Ecdysozoa</taxon>
        <taxon>Arthropoda</taxon>
        <taxon>Hexapoda</taxon>
        <taxon>Insecta</taxon>
        <taxon>Pterygota</taxon>
        <taxon>Neoptera</taxon>
        <taxon>Endopterygota</taxon>
        <taxon>Lepidoptera</taxon>
        <taxon>Glossata</taxon>
        <taxon>Ditrysia</taxon>
        <taxon>Tineoidea</taxon>
        <taxon>Psychidae</taxon>
        <taxon>Oiketicinae</taxon>
        <taxon>Eumeta</taxon>
    </lineage>
</organism>
<evidence type="ECO:0000313" key="3">
    <source>
        <dbReference type="Proteomes" id="UP000299102"/>
    </source>
</evidence>
<gene>
    <name evidence="2" type="ORF">EVAR_27439_1</name>
</gene>
<protein>
    <submittedName>
        <fullName evidence="2">Uncharacterized protein</fullName>
    </submittedName>
</protein>
<dbReference type="AlphaFoldDB" id="A0A4C1VKL1"/>
<reference evidence="2 3" key="1">
    <citation type="journal article" date="2019" name="Commun. Biol.">
        <title>The bagworm genome reveals a unique fibroin gene that provides high tensile strength.</title>
        <authorList>
            <person name="Kono N."/>
            <person name="Nakamura H."/>
            <person name="Ohtoshi R."/>
            <person name="Tomita M."/>
            <person name="Numata K."/>
            <person name="Arakawa K."/>
        </authorList>
    </citation>
    <scope>NUCLEOTIDE SEQUENCE [LARGE SCALE GENOMIC DNA]</scope>
</reference>